<dbReference type="AlphaFoldDB" id="A0A182PKF6"/>
<dbReference type="PANTHER" id="PTHR10201">
    <property type="entry name" value="MATRIX METALLOPROTEINASE"/>
    <property type="match status" value="1"/>
</dbReference>
<reference evidence="7" key="1">
    <citation type="submission" date="2013-03" db="EMBL/GenBank/DDBJ databases">
        <title>The Genome Sequence of Anopheles epiroticus epiroticus2.</title>
        <authorList>
            <consortium name="The Broad Institute Genomics Platform"/>
            <person name="Neafsey D.E."/>
            <person name="Howell P."/>
            <person name="Walker B."/>
            <person name="Young S.K."/>
            <person name="Zeng Q."/>
            <person name="Gargeya S."/>
            <person name="Fitzgerald M."/>
            <person name="Haas B."/>
            <person name="Abouelleil A."/>
            <person name="Allen A.W."/>
            <person name="Alvarado L."/>
            <person name="Arachchi H.M."/>
            <person name="Berlin A.M."/>
            <person name="Chapman S.B."/>
            <person name="Gainer-Dewar J."/>
            <person name="Goldberg J."/>
            <person name="Griggs A."/>
            <person name="Gujja S."/>
            <person name="Hansen M."/>
            <person name="Howarth C."/>
            <person name="Imamovic A."/>
            <person name="Ireland A."/>
            <person name="Larimer J."/>
            <person name="McCowan C."/>
            <person name="Murphy C."/>
            <person name="Pearson M."/>
            <person name="Poon T.W."/>
            <person name="Priest M."/>
            <person name="Roberts A."/>
            <person name="Saif S."/>
            <person name="Shea T."/>
            <person name="Sisk P."/>
            <person name="Sykes S."/>
            <person name="Wortman J."/>
            <person name="Nusbaum C."/>
            <person name="Birren B."/>
        </authorList>
    </citation>
    <scope>NUCLEOTIDE SEQUENCE [LARGE SCALE GENOMIC DNA]</scope>
    <source>
        <strain evidence="7">Epiroticus2</strain>
    </source>
</reference>
<comment type="similarity">
    <text evidence="2">Belongs to the peptidase M10A family.</text>
</comment>
<dbReference type="PANTHER" id="PTHR10201:SF291">
    <property type="entry name" value="MATRIX METALLOPROTEINASE 1, ISOFORM C-RELATED"/>
    <property type="match status" value="1"/>
</dbReference>
<dbReference type="SUPFAM" id="SSF47090">
    <property type="entry name" value="PGBD-like"/>
    <property type="match status" value="1"/>
</dbReference>
<dbReference type="VEuPathDB" id="VectorBase:AEPI007423"/>
<dbReference type="InterPro" id="IPR036365">
    <property type="entry name" value="PGBD-like_sf"/>
</dbReference>
<sequence>MAERSKAPDLSSGSRKGAWQNYLMRFGYLEKSNIETGNLRTIDELKKAVESLQSYGGLNVTGIIDAETLELMRKPRCGAPDTSDSVDFLPSNDRRLERLRVRRYIKQGQKWENSIVTWS</sequence>
<evidence type="ECO:0000256" key="2">
    <source>
        <dbReference type="ARBA" id="ARBA00010370"/>
    </source>
</evidence>
<comment type="cofactor">
    <cofactor evidence="1">
        <name>Zn(2+)</name>
        <dbReference type="ChEBI" id="CHEBI:29105"/>
    </cofactor>
</comment>
<keyword evidence="7" id="KW-1185">Reference proteome</keyword>
<name>A0A182PKF6_9DIPT</name>
<dbReference type="EnsemblMetazoa" id="AEPI007423-RA">
    <property type="protein sequence ID" value="AEPI007423-PA"/>
    <property type="gene ID" value="AEPI007423"/>
</dbReference>
<dbReference type="InterPro" id="IPR024079">
    <property type="entry name" value="MetalloPept_cat_dom_sf"/>
</dbReference>
<dbReference type="Proteomes" id="UP000075885">
    <property type="component" value="Unassembled WGS sequence"/>
</dbReference>
<evidence type="ECO:0000256" key="3">
    <source>
        <dbReference type="ARBA" id="ARBA00022729"/>
    </source>
</evidence>
<dbReference type="STRING" id="199890.A0A182PKF6"/>
<dbReference type="InterPro" id="IPR002477">
    <property type="entry name" value="Peptidoglycan-bd-like"/>
</dbReference>
<dbReference type="Gene3D" id="3.40.390.10">
    <property type="entry name" value="Collagenase (Catalytic Domain)"/>
    <property type="match status" value="1"/>
</dbReference>
<evidence type="ECO:0000313" key="7">
    <source>
        <dbReference type="Proteomes" id="UP000075885"/>
    </source>
</evidence>
<evidence type="ECO:0000256" key="4">
    <source>
        <dbReference type="ARBA" id="ARBA00023049"/>
    </source>
</evidence>
<keyword evidence="4" id="KW-0482">Metalloprotease</keyword>
<dbReference type="GO" id="GO:0005615">
    <property type="term" value="C:extracellular space"/>
    <property type="evidence" value="ECO:0007669"/>
    <property type="project" value="TreeGrafter"/>
</dbReference>
<protein>
    <recommendedName>
        <fullName evidence="5">Peptidoglycan binding-like domain-containing protein</fullName>
    </recommendedName>
</protein>
<evidence type="ECO:0000313" key="6">
    <source>
        <dbReference type="EnsemblMetazoa" id="AEPI007423-PA"/>
    </source>
</evidence>
<keyword evidence="3" id="KW-0732">Signal</keyword>
<dbReference type="GO" id="GO:0030574">
    <property type="term" value="P:collagen catabolic process"/>
    <property type="evidence" value="ECO:0007669"/>
    <property type="project" value="TreeGrafter"/>
</dbReference>
<dbReference type="GO" id="GO:0004222">
    <property type="term" value="F:metalloendopeptidase activity"/>
    <property type="evidence" value="ECO:0007669"/>
    <property type="project" value="TreeGrafter"/>
</dbReference>
<keyword evidence="4" id="KW-0378">Hydrolase</keyword>
<dbReference type="GO" id="GO:0030198">
    <property type="term" value="P:extracellular matrix organization"/>
    <property type="evidence" value="ECO:0007669"/>
    <property type="project" value="TreeGrafter"/>
</dbReference>
<reference evidence="6" key="2">
    <citation type="submission" date="2020-05" db="UniProtKB">
        <authorList>
            <consortium name="EnsemblMetazoa"/>
        </authorList>
    </citation>
    <scope>IDENTIFICATION</scope>
    <source>
        <strain evidence="6">Epiroticus2</strain>
    </source>
</reference>
<feature type="domain" description="Peptidoglycan binding-like" evidence="5">
    <location>
        <begin position="20"/>
        <end position="72"/>
    </location>
</feature>
<organism evidence="6 7">
    <name type="scientific">Anopheles epiroticus</name>
    <dbReference type="NCBI Taxonomy" id="199890"/>
    <lineage>
        <taxon>Eukaryota</taxon>
        <taxon>Metazoa</taxon>
        <taxon>Ecdysozoa</taxon>
        <taxon>Arthropoda</taxon>
        <taxon>Hexapoda</taxon>
        <taxon>Insecta</taxon>
        <taxon>Pterygota</taxon>
        <taxon>Neoptera</taxon>
        <taxon>Endopterygota</taxon>
        <taxon>Diptera</taxon>
        <taxon>Nematocera</taxon>
        <taxon>Culicoidea</taxon>
        <taxon>Culicidae</taxon>
        <taxon>Anophelinae</taxon>
        <taxon>Anopheles</taxon>
    </lineage>
</organism>
<evidence type="ECO:0000259" key="5">
    <source>
        <dbReference type="Pfam" id="PF01471"/>
    </source>
</evidence>
<accession>A0A182PKF6</accession>
<keyword evidence="4" id="KW-0645">Protease</keyword>
<evidence type="ECO:0000256" key="1">
    <source>
        <dbReference type="ARBA" id="ARBA00001947"/>
    </source>
</evidence>
<dbReference type="Pfam" id="PF01471">
    <property type="entry name" value="PG_binding_1"/>
    <property type="match status" value="1"/>
</dbReference>
<proteinExistence type="inferred from homology"/>